<sequence>MPDPVALVPFFIAALALNLTPGADMTYVIARAAAQGRAAGIAASFGIAGGSLVHTALAAFGVSALLAHSEAAFVAVKSAGVAYLLYLAWKALKAGKARLSGCSAPAPAGLWRVFAEGALTNVLNPKVALFILAFLPQFVDPRAGPVWLQILVLGTLFNISGTAVNCAVAISAATAAKLLKGSAMVGLWLNRLTALVFVGLALRLALAERR</sequence>
<feature type="transmembrane region" description="Helical" evidence="6">
    <location>
        <begin position="71"/>
        <end position="89"/>
    </location>
</feature>
<keyword evidence="5 6" id="KW-0472">Membrane</keyword>
<dbReference type="Proteomes" id="UP000295783">
    <property type="component" value="Unassembled WGS sequence"/>
</dbReference>
<comment type="caution">
    <text evidence="7">The sequence shown here is derived from an EMBL/GenBank/DDBJ whole genome shotgun (WGS) entry which is preliminary data.</text>
</comment>
<evidence type="ECO:0000256" key="3">
    <source>
        <dbReference type="ARBA" id="ARBA00022692"/>
    </source>
</evidence>
<evidence type="ECO:0000256" key="1">
    <source>
        <dbReference type="ARBA" id="ARBA00004651"/>
    </source>
</evidence>
<dbReference type="PANTHER" id="PTHR30086:SF20">
    <property type="entry name" value="ARGININE EXPORTER PROTEIN ARGO-RELATED"/>
    <property type="match status" value="1"/>
</dbReference>
<organism evidence="7 8">
    <name type="scientific">Dongia mobilis</name>
    <dbReference type="NCBI Taxonomy" id="578943"/>
    <lineage>
        <taxon>Bacteria</taxon>
        <taxon>Pseudomonadati</taxon>
        <taxon>Pseudomonadota</taxon>
        <taxon>Alphaproteobacteria</taxon>
        <taxon>Rhodospirillales</taxon>
        <taxon>Dongiaceae</taxon>
        <taxon>Dongia</taxon>
    </lineage>
</organism>
<dbReference type="PANTHER" id="PTHR30086">
    <property type="entry name" value="ARGININE EXPORTER PROTEIN ARGO"/>
    <property type="match status" value="1"/>
</dbReference>
<evidence type="ECO:0000256" key="5">
    <source>
        <dbReference type="ARBA" id="ARBA00023136"/>
    </source>
</evidence>
<feature type="transmembrane region" description="Helical" evidence="6">
    <location>
        <begin position="150"/>
        <end position="176"/>
    </location>
</feature>
<dbReference type="PIRSF" id="PIRSF006324">
    <property type="entry name" value="LeuE"/>
    <property type="match status" value="1"/>
</dbReference>
<proteinExistence type="predicted"/>
<evidence type="ECO:0000256" key="2">
    <source>
        <dbReference type="ARBA" id="ARBA00022475"/>
    </source>
</evidence>
<protein>
    <submittedName>
        <fullName evidence="7">Threonine/homoserine/homoserine lactone efflux protein</fullName>
    </submittedName>
</protein>
<keyword evidence="2" id="KW-1003">Cell membrane</keyword>
<feature type="transmembrane region" description="Helical" evidence="6">
    <location>
        <begin position="188"/>
        <end position="206"/>
    </location>
</feature>
<keyword evidence="3 6" id="KW-0812">Transmembrane</keyword>
<reference evidence="7 8" key="1">
    <citation type="submission" date="2019-03" db="EMBL/GenBank/DDBJ databases">
        <title>Genomic Encyclopedia of Type Strains, Phase III (KMG-III): the genomes of soil and plant-associated and newly described type strains.</title>
        <authorList>
            <person name="Whitman W."/>
        </authorList>
    </citation>
    <scope>NUCLEOTIDE SEQUENCE [LARGE SCALE GENOMIC DNA]</scope>
    <source>
        <strain evidence="7 8">CGMCC 1.7660</strain>
    </source>
</reference>
<evidence type="ECO:0000256" key="4">
    <source>
        <dbReference type="ARBA" id="ARBA00022989"/>
    </source>
</evidence>
<evidence type="ECO:0000256" key="6">
    <source>
        <dbReference type="SAM" id="Phobius"/>
    </source>
</evidence>
<dbReference type="GO" id="GO:0005886">
    <property type="term" value="C:plasma membrane"/>
    <property type="evidence" value="ECO:0007669"/>
    <property type="project" value="UniProtKB-SubCell"/>
</dbReference>
<evidence type="ECO:0000313" key="8">
    <source>
        <dbReference type="Proteomes" id="UP000295783"/>
    </source>
</evidence>
<name>A0A4R6WI98_9PROT</name>
<dbReference type="InterPro" id="IPR001123">
    <property type="entry name" value="LeuE-type"/>
</dbReference>
<keyword evidence="4 6" id="KW-1133">Transmembrane helix</keyword>
<gene>
    <name evidence="7" type="ORF">A8950_3762</name>
</gene>
<dbReference type="Pfam" id="PF01810">
    <property type="entry name" value="LysE"/>
    <property type="match status" value="1"/>
</dbReference>
<dbReference type="AlphaFoldDB" id="A0A4R6WI98"/>
<evidence type="ECO:0000313" key="7">
    <source>
        <dbReference type="EMBL" id="TDQ77608.1"/>
    </source>
</evidence>
<dbReference type="OrthoDB" id="9807053at2"/>
<feature type="transmembrane region" description="Helical" evidence="6">
    <location>
        <begin position="41"/>
        <end position="65"/>
    </location>
</feature>
<dbReference type="EMBL" id="SNYW01000014">
    <property type="protein sequence ID" value="TDQ77608.1"/>
    <property type="molecule type" value="Genomic_DNA"/>
</dbReference>
<dbReference type="GO" id="GO:0015171">
    <property type="term" value="F:amino acid transmembrane transporter activity"/>
    <property type="evidence" value="ECO:0007669"/>
    <property type="project" value="TreeGrafter"/>
</dbReference>
<feature type="transmembrane region" description="Helical" evidence="6">
    <location>
        <begin position="6"/>
        <end position="29"/>
    </location>
</feature>
<keyword evidence="8" id="KW-1185">Reference proteome</keyword>
<comment type="subcellular location">
    <subcellularLocation>
        <location evidence="1">Cell membrane</location>
        <topology evidence="1">Multi-pass membrane protein</topology>
    </subcellularLocation>
</comment>
<accession>A0A4R6WI98</accession>